<evidence type="ECO:0000313" key="1">
    <source>
        <dbReference type="EMBL" id="GFS23229.1"/>
    </source>
</evidence>
<sequence>MGRFMTHVRHKGTVIANEFHILPSPCAAVIGRDLIQQLSLHIEGATMKVSALIAHNHHVLCDFLRLLSDELCMFPDYEHVITVTDDAMPSAKKLRPVPLSRGQATEKEVALMDKVGIWEKVNKSQWVHQADGV</sequence>
<dbReference type="Proteomes" id="UP000762676">
    <property type="component" value="Unassembled WGS sequence"/>
</dbReference>
<name>A0AAV4JM96_9GAST</name>
<dbReference type="AlphaFoldDB" id="A0AAV4JM96"/>
<proteinExistence type="predicted"/>
<gene>
    <name evidence="1" type="ORF">ElyMa_006971700</name>
</gene>
<keyword evidence="2" id="KW-1185">Reference proteome</keyword>
<protein>
    <submittedName>
        <fullName evidence="1">Transposon Ty3-G Gag-Pol polyprotein</fullName>
    </submittedName>
</protein>
<dbReference type="EMBL" id="BMAT01013933">
    <property type="protein sequence ID" value="GFS23229.1"/>
    <property type="molecule type" value="Genomic_DNA"/>
</dbReference>
<reference evidence="1 2" key="1">
    <citation type="journal article" date="2021" name="Elife">
        <title>Chloroplast acquisition without the gene transfer in kleptoplastic sea slugs, Plakobranchus ocellatus.</title>
        <authorList>
            <person name="Maeda T."/>
            <person name="Takahashi S."/>
            <person name="Yoshida T."/>
            <person name="Shimamura S."/>
            <person name="Takaki Y."/>
            <person name="Nagai Y."/>
            <person name="Toyoda A."/>
            <person name="Suzuki Y."/>
            <person name="Arimoto A."/>
            <person name="Ishii H."/>
            <person name="Satoh N."/>
            <person name="Nishiyama T."/>
            <person name="Hasebe M."/>
            <person name="Maruyama T."/>
            <person name="Minagawa J."/>
            <person name="Obokata J."/>
            <person name="Shigenobu S."/>
        </authorList>
    </citation>
    <scope>NUCLEOTIDE SEQUENCE [LARGE SCALE GENOMIC DNA]</scope>
</reference>
<organism evidence="1 2">
    <name type="scientific">Elysia marginata</name>
    <dbReference type="NCBI Taxonomy" id="1093978"/>
    <lineage>
        <taxon>Eukaryota</taxon>
        <taxon>Metazoa</taxon>
        <taxon>Spiralia</taxon>
        <taxon>Lophotrochozoa</taxon>
        <taxon>Mollusca</taxon>
        <taxon>Gastropoda</taxon>
        <taxon>Heterobranchia</taxon>
        <taxon>Euthyneura</taxon>
        <taxon>Panpulmonata</taxon>
        <taxon>Sacoglossa</taxon>
        <taxon>Placobranchoidea</taxon>
        <taxon>Plakobranchidae</taxon>
        <taxon>Elysia</taxon>
    </lineage>
</organism>
<accession>A0AAV4JM96</accession>
<comment type="caution">
    <text evidence="1">The sequence shown here is derived from an EMBL/GenBank/DDBJ whole genome shotgun (WGS) entry which is preliminary data.</text>
</comment>
<evidence type="ECO:0000313" key="2">
    <source>
        <dbReference type="Proteomes" id="UP000762676"/>
    </source>
</evidence>